<dbReference type="InterPro" id="IPR017441">
    <property type="entry name" value="Protein_kinase_ATP_BS"/>
</dbReference>
<dbReference type="InterPro" id="IPR001220">
    <property type="entry name" value="Legume_lectin_dom"/>
</dbReference>
<dbReference type="EMBL" id="GL349028">
    <property type="protein sequence ID" value="EFH38712.1"/>
    <property type="molecule type" value="Genomic_DNA"/>
</dbReference>
<dbReference type="GO" id="GO:0004674">
    <property type="term" value="F:protein serine/threonine kinase activity"/>
    <property type="evidence" value="ECO:0007669"/>
    <property type="project" value="UniProtKB-KW"/>
</dbReference>
<dbReference type="FunFam" id="3.30.200.20:FF:000178">
    <property type="entry name" value="serine/threonine-protein kinase PBS1-like"/>
    <property type="match status" value="1"/>
</dbReference>
<comment type="similarity">
    <text evidence="3">In the C-terminal section; belongs to the protein kinase superfamily. Ser/Thr protein kinase family.</text>
</comment>
<evidence type="ECO:0000313" key="23">
    <source>
        <dbReference type="Proteomes" id="UP000008694"/>
    </source>
</evidence>
<keyword evidence="7 19" id="KW-0812">Transmembrane</keyword>
<keyword evidence="6" id="KW-0808">Transferase</keyword>
<dbReference type="PANTHER" id="PTHR27007">
    <property type="match status" value="1"/>
</dbReference>
<dbReference type="InterPro" id="IPR011009">
    <property type="entry name" value="Kinase-like_dom_sf"/>
</dbReference>
<keyword evidence="13 19" id="KW-1133">Transmembrane helix</keyword>
<dbReference type="Gene3D" id="3.30.200.20">
    <property type="entry name" value="Phosphorylase Kinase, domain 1"/>
    <property type="match status" value="1"/>
</dbReference>
<keyword evidence="15" id="KW-0675">Receptor</keyword>
<dbReference type="Gene3D" id="1.10.510.10">
    <property type="entry name" value="Transferase(Phosphotransferase) domain 1"/>
    <property type="match status" value="1"/>
</dbReference>
<feature type="domain" description="Protein kinase" evidence="21">
    <location>
        <begin position="270"/>
        <end position="515"/>
    </location>
</feature>
<dbReference type="FunFam" id="1.10.510.10:FF:000108">
    <property type="entry name" value="L-type lectin-domain containing receptor kinase S.4"/>
    <property type="match status" value="1"/>
</dbReference>
<evidence type="ECO:0000256" key="11">
    <source>
        <dbReference type="ARBA" id="ARBA00022777"/>
    </source>
</evidence>
<dbReference type="Gramene" id="fgenesh1_pm.C_scaffold_462000001">
    <property type="protein sequence ID" value="fgenesh1_pm.C_scaffold_462000001"/>
    <property type="gene ID" value="fgenesh1_pm.C_scaffold_462000001"/>
</dbReference>
<evidence type="ECO:0000256" key="6">
    <source>
        <dbReference type="ARBA" id="ARBA00022679"/>
    </source>
</evidence>
<feature type="binding site" evidence="18">
    <location>
        <position position="299"/>
    </location>
    <ligand>
        <name>ATP</name>
        <dbReference type="ChEBI" id="CHEBI:30616"/>
    </ligand>
</feature>
<keyword evidence="11" id="KW-0418">Kinase</keyword>
<keyword evidence="10 18" id="KW-0547">Nucleotide-binding</keyword>
<dbReference type="AlphaFoldDB" id="D7MXL9"/>
<evidence type="ECO:0000256" key="14">
    <source>
        <dbReference type="ARBA" id="ARBA00023136"/>
    </source>
</evidence>
<dbReference type="PROSITE" id="PS00107">
    <property type="entry name" value="PROTEIN_KINASE_ATP"/>
    <property type="match status" value="1"/>
</dbReference>
<evidence type="ECO:0000256" key="19">
    <source>
        <dbReference type="SAM" id="Phobius"/>
    </source>
</evidence>
<sequence>MSRNEWLMVLVIIALFNLENSLGRLVFEASTGIINGFPMLTNTKKHVYGQAFDDEPFPFKNSTNDNGKSSNHVIAVELDIHKDDEFGDINDNHVGININGMRSNISAPAGYFDQKGQFKSLSLISGNLLRLSVTLSSPEEAYYPNQPLLLLNQDLSPYLLEKMYLGYTASTGSVGALHYIWTLHVYDIAVDPDLDFPIPTFPPYPKPKSQVRRTVLVTCLTLVLFVAVAASALSLFFYRRHKKVKEVLEEWEIQCGPHRFAYKELFKATKGFKQLVGKGGFGQVFKGTLPGSDAEIAVKRISHDSRQGMQEFLAEISTICRLRHPNLVRLQGYCRYKEELYLVYDFMPNGTTHLGQRFKIIKDVASGLCYLHHEWVQVVIHRDIKPANVLIDHQMNARLGDFGLAKLYYQGYDPQTSRVAGTFGYIAPELIRSGRATTGTDVYAFRLFILEVSCGRRLIEPRAATNEVVLAEWTLECWENGDILKAANERLHQEHNREQLEIVLKLGVLCSHQVATVRPDMSKVVRILNGDSKLPSNLLDIVKAERVRMWSETSDSIPSQESIGTLTFTEPFTSHGR</sequence>
<evidence type="ECO:0000256" key="17">
    <source>
        <dbReference type="ARBA" id="ARBA00048679"/>
    </source>
</evidence>
<evidence type="ECO:0000259" key="21">
    <source>
        <dbReference type="PROSITE" id="PS50011"/>
    </source>
</evidence>
<dbReference type="Proteomes" id="UP000008694">
    <property type="component" value="Unassembled WGS sequence"/>
</dbReference>
<gene>
    <name evidence="22" type="ORF">ARALYDRAFT_333335</name>
</gene>
<dbReference type="GO" id="GO:0030246">
    <property type="term" value="F:carbohydrate binding"/>
    <property type="evidence" value="ECO:0007669"/>
    <property type="project" value="UniProtKB-KW"/>
</dbReference>
<evidence type="ECO:0000256" key="8">
    <source>
        <dbReference type="ARBA" id="ARBA00022729"/>
    </source>
</evidence>
<comment type="similarity">
    <text evidence="2">In the N-terminal section; belongs to the leguminous lectin family.</text>
</comment>
<reference evidence="23" key="1">
    <citation type="journal article" date="2011" name="Nat. Genet.">
        <title>The Arabidopsis lyrata genome sequence and the basis of rapid genome size change.</title>
        <authorList>
            <person name="Hu T.T."/>
            <person name="Pattyn P."/>
            <person name="Bakker E.G."/>
            <person name="Cao J."/>
            <person name="Cheng J.-F."/>
            <person name="Clark R.M."/>
            <person name="Fahlgren N."/>
            <person name="Fawcett J.A."/>
            <person name="Grimwood J."/>
            <person name="Gundlach H."/>
            <person name="Haberer G."/>
            <person name="Hollister J.D."/>
            <person name="Ossowski S."/>
            <person name="Ottilar R.P."/>
            <person name="Salamov A.A."/>
            <person name="Schneeberger K."/>
            <person name="Spannagl M."/>
            <person name="Wang X."/>
            <person name="Yang L."/>
            <person name="Nasrallah M.E."/>
            <person name="Bergelson J."/>
            <person name="Carrington J.C."/>
            <person name="Gaut B.S."/>
            <person name="Schmutz J."/>
            <person name="Mayer K.F.X."/>
            <person name="Van de Peer Y."/>
            <person name="Grigoriev I.V."/>
            <person name="Nordborg M."/>
            <person name="Weigel D."/>
            <person name="Guo Y.-L."/>
        </authorList>
    </citation>
    <scope>NUCLEOTIDE SEQUENCE [LARGE SCALE GENOMIC DNA]</scope>
    <source>
        <strain evidence="23">cv. MN47</strain>
    </source>
</reference>
<comment type="catalytic activity">
    <reaction evidence="17">
        <text>L-seryl-[protein] + ATP = O-phospho-L-seryl-[protein] + ADP + H(+)</text>
        <dbReference type="Rhea" id="RHEA:17989"/>
        <dbReference type="Rhea" id="RHEA-COMP:9863"/>
        <dbReference type="Rhea" id="RHEA-COMP:11604"/>
        <dbReference type="ChEBI" id="CHEBI:15378"/>
        <dbReference type="ChEBI" id="CHEBI:29999"/>
        <dbReference type="ChEBI" id="CHEBI:30616"/>
        <dbReference type="ChEBI" id="CHEBI:83421"/>
        <dbReference type="ChEBI" id="CHEBI:456216"/>
        <dbReference type="EC" id="2.7.11.1"/>
    </reaction>
</comment>
<dbReference type="SUPFAM" id="SSF49899">
    <property type="entry name" value="Concanavalin A-like lectins/glucanases"/>
    <property type="match status" value="1"/>
</dbReference>
<dbReference type="eggNOG" id="ENOG502QR0Z">
    <property type="taxonomic scope" value="Eukaryota"/>
</dbReference>
<evidence type="ECO:0000256" key="9">
    <source>
        <dbReference type="ARBA" id="ARBA00022734"/>
    </source>
</evidence>
<dbReference type="PROSITE" id="PS00108">
    <property type="entry name" value="PROTEIN_KINASE_ST"/>
    <property type="match status" value="1"/>
</dbReference>
<evidence type="ECO:0000256" key="18">
    <source>
        <dbReference type="PROSITE-ProRule" id="PRU10141"/>
    </source>
</evidence>
<dbReference type="PROSITE" id="PS50011">
    <property type="entry name" value="PROTEIN_KINASE_DOM"/>
    <property type="match status" value="1"/>
</dbReference>
<dbReference type="GO" id="GO:0005524">
    <property type="term" value="F:ATP binding"/>
    <property type="evidence" value="ECO:0007669"/>
    <property type="project" value="UniProtKB-UniRule"/>
</dbReference>
<accession>D7MXL9</accession>
<feature type="transmembrane region" description="Helical" evidence="19">
    <location>
        <begin position="215"/>
        <end position="238"/>
    </location>
</feature>
<keyword evidence="8 20" id="KW-0732">Signal</keyword>
<evidence type="ECO:0000256" key="4">
    <source>
        <dbReference type="ARBA" id="ARBA00012513"/>
    </source>
</evidence>
<keyword evidence="5" id="KW-0723">Serine/threonine-protein kinase</keyword>
<evidence type="ECO:0000256" key="10">
    <source>
        <dbReference type="ARBA" id="ARBA00022741"/>
    </source>
</evidence>
<evidence type="ECO:0000256" key="15">
    <source>
        <dbReference type="ARBA" id="ARBA00023170"/>
    </source>
</evidence>
<dbReference type="InterPro" id="IPR008271">
    <property type="entry name" value="Ser/Thr_kinase_AS"/>
</dbReference>
<proteinExistence type="inferred from homology"/>
<evidence type="ECO:0000256" key="20">
    <source>
        <dbReference type="SAM" id="SignalP"/>
    </source>
</evidence>
<evidence type="ECO:0000256" key="1">
    <source>
        <dbReference type="ARBA" id="ARBA00004479"/>
    </source>
</evidence>
<dbReference type="EC" id="2.7.11.1" evidence="4"/>
<evidence type="ECO:0000313" key="22">
    <source>
        <dbReference type="EMBL" id="EFH38712.1"/>
    </source>
</evidence>
<evidence type="ECO:0000256" key="3">
    <source>
        <dbReference type="ARBA" id="ARBA00010217"/>
    </source>
</evidence>
<dbReference type="Pfam" id="PF00069">
    <property type="entry name" value="Pkinase"/>
    <property type="match status" value="1"/>
</dbReference>
<evidence type="ECO:0000256" key="12">
    <source>
        <dbReference type="ARBA" id="ARBA00022840"/>
    </source>
</evidence>
<dbReference type="Gene3D" id="2.60.120.200">
    <property type="match status" value="1"/>
</dbReference>
<dbReference type="Pfam" id="PF00139">
    <property type="entry name" value="Lectin_legB"/>
    <property type="match status" value="1"/>
</dbReference>
<dbReference type="InterPro" id="IPR000719">
    <property type="entry name" value="Prot_kinase_dom"/>
</dbReference>
<comment type="catalytic activity">
    <reaction evidence="16">
        <text>L-threonyl-[protein] + ATP = O-phospho-L-threonyl-[protein] + ADP + H(+)</text>
        <dbReference type="Rhea" id="RHEA:46608"/>
        <dbReference type="Rhea" id="RHEA-COMP:11060"/>
        <dbReference type="Rhea" id="RHEA-COMP:11605"/>
        <dbReference type="ChEBI" id="CHEBI:15378"/>
        <dbReference type="ChEBI" id="CHEBI:30013"/>
        <dbReference type="ChEBI" id="CHEBI:30616"/>
        <dbReference type="ChEBI" id="CHEBI:61977"/>
        <dbReference type="ChEBI" id="CHEBI:456216"/>
        <dbReference type="EC" id="2.7.11.1"/>
    </reaction>
</comment>
<dbReference type="SMART" id="SM00220">
    <property type="entry name" value="S_TKc"/>
    <property type="match status" value="1"/>
</dbReference>
<dbReference type="InterPro" id="IPR013320">
    <property type="entry name" value="ConA-like_dom_sf"/>
</dbReference>
<keyword evidence="14 19" id="KW-0472">Membrane</keyword>
<feature type="chain" id="PRO_5003104291" description="non-specific serine/threonine protein kinase" evidence="20">
    <location>
        <begin position="24"/>
        <end position="577"/>
    </location>
</feature>
<dbReference type="STRING" id="81972.D7MXL9"/>
<keyword evidence="12 18" id="KW-0067">ATP-binding</keyword>
<evidence type="ECO:0000256" key="5">
    <source>
        <dbReference type="ARBA" id="ARBA00022527"/>
    </source>
</evidence>
<name>D7MXL9_ARALL</name>
<evidence type="ECO:0000256" key="16">
    <source>
        <dbReference type="ARBA" id="ARBA00047899"/>
    </source>
</evidence>
<feature type="signal peptide" evidence="20">
    <location>
        <begin position="1"/>
        <end position="23"/>
    </location>
</feature>
<evidence type="ECO:0000256" key="13">
    <source>
        <dbReference type="ARBA" id="ARBA00022989"/>
    </source>
</evidence>
<keyword evidence="9" id="KW-0430">Lectin</keyword>
<dbReference type="GO" id="GO:0016020">
    <property type="term" value="C:membrane"/>
    <property type="evidence" value="ECO:0007669"/>
    <property type="project" value="UniProtKB-SubCell"/>
</dbReference>
<dbReference type="HOGENOM" id="CLU_000288_62_3_1"/>
<evidence type="ECO:0000256" key="7">
    <source>
        <dbReference type="ARBA" id="ARBA00022692"/>
    </source>
</evidence>
<comment type="subcellular location">
    <subcellularLocation>
        <location evidence="1">Membrane</location>
        <topology evidence="1">Single-pass type I membrane protein</topology>
    </subcellularLocation>
</comment>
<dbReference type="SUPFAM" id="SSF56112">
    <property type="entry name" value="Protein kinase-like (PK-like)"/>
    <property type="match status" value="1"/>
</dbReference>
<keyword evidence="23" id="KW-1185">Reference proteome</keyword>
<evidence type="ECO:0000256" key="2">
    <source>
        <dbReference type="ARBA" id="ARBA00008536"/>
    </source>
</evidence>
<organism evidence="23">
    <name type="scientific">Arabidopsis lyrata subsp. lyrata</name>
    <name type="common">Lyre-leaved rock-cress</name>
    <dbReference type="NCBI Taxonomy" id="81972"/>
    <lineage>
        <taxon>Eukaryota</taxon>
        <taxon>Viridiplantae</taxon>
        <taxon>Streptophyta</taxon>
        <taxon>Embryophyta</taxon>
        <taxon>Tracheophyta</taxon>
        <taxon>Spermatophyta</taxon>
        <taxon>Magnoliopsida</taxon>
        <taxon>eudicotyledons</taxon>
        <taxon>Gunneridae</taxon>
        <taxon>Pentapetalae</taxon>
        <taxon>rosids</taxon>
        <taxon>malvids</taxon>
        <taxon>Brassicales</taxon>
        <taxon>Brassicaceae</taxon>
        <taxon>Camelineae</taxon>
        <taxon>Arabidopsis</taxon>
    </lineage>
</organism>
<protein>
    <recommendedName>
        <fullName evidence="4">non-specific serine/threonine protein kinase</fullName>
        <ecNumber evidence="4">2.7.11.1</ecNumber>
    </recommendedName>
</protein>
<dbReference type="InterPro" id="IPR050528">
    <property type="entry name" value="L-type_Lectin-RKs"/>
</dbReference>